<dbReference type="SUPFAM" id="SSF56112">
    <property type="entry name" value="Protein kinase-like (PK-like)"/>
    <property type="match status" value="1"/>
</dbReference>
<gene>
    <name evidence="2" type="ORF">LTR62_008106</name>
</gene>
<dbReference type="Pfam" id="PF01636">
    <property type="entry name" value="APH"/>
    <property type="match status" value="1"/>
</dbReference>
<reference evidence="2" key="1">
    <citation type="submission" date="2023-08" db="EMBL/GenBank/DDBJ databases">
        <title>Black Yeasts Isolated from many extreme environments.</title>
        <authorList>
            <person name="Coleine C."/>
            <person name="Stajich J.E."/>
            <person name="Selbmann L."/>
        </authorList>
    </citation>
    <scope>NUCLEOTIDE SEQUENCE</scope>
    <source>
        <strain evidence="2">CCFEE 5401</strain>
    </source>
</reference>
<dbReference type="InterPro" id="IPR002575">
    <property type="entry name" value="Aminoglycoside_PTrfase"/>
</dbReference>
<dbReference type="PANTHER" id="PTHR21310">
    <property type="entry name" value="AMINOGLYCOSIDE PHOSPHOTRANSFERASE-RELATED-RELATED"/>
    <property type="match status" value="1"/>
</dbReference>
<evidence type="ECO:0000259" key="1">
    <source>
        <dbReference type="Pfam" id="PF01636"/>
    </source>
</evidence>
<dbReference type="AlphaFoldDB" id="A0AAN7TLB1"/>
<dbReference type="InterPro" id="IPR051678">
    <property type="entry name" value="AGP_Transferase"/>
</dbReference>
<proteinExistence type="predicted"/>
<protein>
    <recommendedName>
        <fullName evidence="1">Aminoglycoside phosphotransferase domain-containing protein</fullName>
    </recommendedName>
</protein>
<feature type="domain" description="Aminoglycoside phosphotransferase" evidence="1">
    <location>
        <begin position="51"/>
        <end position="271"/>
    </location>
</feature>
<dbReference type="EMBL" id="JAVRRL010000080">
    <property type="protein sequence ID" value="KAK5108701.1"/>
    <property type="molecule type" value="Genomic_DNA"/>
</dbReference>
<accession>A0AAN7TLB1</accession>
<organism evidence="2 3">
    <name type="scientific">Meristemomyces frigidus</name>
    <dbReference type="NCBI Taxonomy" id="1508187"/>
    <lineage>
        <taxon>Eukaryota</taxon>
        <taxon>Fungi</taxon>
        <taxon>Dikarya</taxon>
        <taxon>Ascomycota</taxon>
        <taxon>Pezizomycotina</taxon>
        <taxon>Dothideomycetes</taxon>
        <taxon>Dothideomycetidae</taxon>
        <taxon>Mycosphaerellales</taxon>
        <taxon>Teratosphaeriaceae</taxon>
        <taxon>Meristemomyces</taxon>
    </lineage>
</organism>
<dbReference type="InterPro" id="IPR011009">
    <property type="entry name" value="Kinase-like_dom_sf"/>
</dbReference>
<dbReference type="Proteomes" id="UP001310890">
    <property type="component" value="Unassembled WGS sequence"/>
</dbReference>
<evidence type="ECO:0000313" key="2">
    <source>
        <dbReference type="EMBL" id="KAK5108701.1"/>
    </source>
</evidence>
<dbReference type="PANTHER" id="PTHR21310:SF48">
    <property type="entry name" value="AMINOGLYCOSIDE PHOSPHOTRANSFERASE DOMAIN-CONTAINING PROTEIN"/>
    <property type="match status" value="1"/>
</dbReference>
<evidence type="ECO:0000313" key="3">
    <source>
        <dbReference type="Proteomes" id="UP001310890"/>
    </source>
</evidence>
<comment type="caution">
    <text evidence="2">The sequence shown here is derived from an EMBL/GenBank/DDBJ whole genome shotgun (WGS) entry which is preliminary data.</text>
</comment>
<name>A0AAN7TLB1_9PEZI</name>
<sequence length="294" mass="33573">MDPKEWKPSSIPFTRSSNLGPAKLPTVAEMRTSHAVLSERSCQTVVAVTPEIVVKFGRSTQAREGQTLLFLEKCVPQVPAPRLYAMFYDAGDLFLVMERIPGLSLDQIWSALSEEGKTALTAQLRIAFDTLRRVSCPWPSFFGSVDGGPVPHPLFYTDIKGKNDITGPFPNEQHFNAGLTAQYKRLKEMNQQQDFKGFFYAKHLDQVLCGHKPTFTHADVQRKNVVASKTENGGYVLTVVDWEDAGWYPDYWEYFVTFTSFRWDDDWCRRLEDFVSAWPAETAIMKMINEDLFF</sequence>
<dbReference type="Gene3D" id="3.90.1200.10">
    <property type="match status" value="1"/>
</dbReference>